<accession>A0A183GV68</accession>
<accession>A0A3P8FUD0</accession>
<name>A0A183GV68_HELPZ</name>
<evidence type="ECO:0000313" key="2">
    <source>
        <dbReference type="Proteomes" id="UP000050761"/>
    </source>
</evidence>
<reference evidence="1 2" key="1">
    <citation type="submission" date="2018-11" db="EMBL/GenBank/DDBJ databases">
        <authorList>
            <consortium name="Pathogen Informatics"/>
        </authorList>
    </citation>
    <scope>NUCLEOTIDE SEQUENCE [LARGE SCALE GENOMIC DNA]</scope>
</reference>
<keyword evidence="2" id="KW-1185">Reference proteome</keyword>
<sequence length="130" mass="14690">MELLLGPQPLVRPVFTQHGCENMEIDDCADGRERAQSVGSSEGADYERKDYVEFKYGRSLDMSKSPVSGDESRLAAGNYRAELKRPDLKGEQAMLLFCGFVPLVVHLPRVGWSMNAPFDFDCRVGRRRNF</sequence>
<dbReference type="WBParaSite" id="HPBE_0002658801-mRNA-1">
    <property type="protein sequence ID" value="HPBE_0002658801-mRNA-1"/>
    <property type="gene ID" value="HPBE_0002658801"/>
</dbReference>
<protein>
    <submittedName>
        <fullName evidence="1 3">Uncharacterized protein</fullName>
    </submittedName>
</protein>
<proteinExistence type="predicted"/>
<reference evidence="3" key="2">
    <citation type="submission" date="2019-09" db="UniProtKB">
        <authorList>
            <consortium name="WormBaseParasite"/>
        </authorList>
    </citation>
    <scope>IDENTIFICATION</scope>
</reference>
<organism evidence="2 3">
    <name type="scientific">Heligmosomoides polygyrus</name>
    <name type="common">Parasitic roundworm</name>
    <dbReference type="NCBI Taxonomy" id="6339"/>
    <lineage>
        <taxon>Eukaryota</taxon>
        <taxon>Metazoa</taxon>
        <taxon>Ecdysozoa</taxon>
        <taxon>Nematoda</taxon>
        <taxon>Chromadorea</taxon>
        <taxon>Rhabditida</taxon>
        <taxon>Rhabditina</taxon>
        <taxon>Rhabditomorpha</taxon>
        <taxon>Strongyloidea</taxon>
        <taxon>Heligmosomidae</taxon>
        <taxon>Heligmosomoides</taxon>
    </lineage>
</organism>
<dbReference type="OrthoDB" id="6359816at2759"/>
<dbReference type="AlphaFoldDB" id="A0A183GV68"/>
<dbReference type="Proteomes" id="UP000050761">
    <property type="component" value="Unassembled WGS sequence"/>
</dbReference>
<evidence type="ECO:0000313" key="3">
    <source>
        <dbReference type="WBParaSite" id="HPBE_0002658801-mRNA-1"/>
    </source>
</evidence>
<gene>
    <name evidence="1" type="ORF">HPBE_LOCUS26587</name>
</gene>
<evidence type="ECO:0000313" key="1">
    <source>
        <dbReference type="EMBL" id="VDP58435.1"/>
    </source>
</evidence>
<dbReference type="EMBL" id="UZAH01040364">
    <property type="protein sequence ID" value="VDP58435.1"/>
    <property type="molecule type" value="Genomic_DNA"/>
</dbReference>